<comment type="similarity">
    <text evidence="1">Belongs to the mycobacterial PPE family.</text>
</comment>
<dbReference type="FunFam" id="1.20.1260.20:FF:000001">
    <property type="entry name" value="PPE family protein PPE41"/>
    <property type="match status" value="1"/>
</dbReference>
<dbReference type="Gene3D" id="1.20.1260.20">
    <property type="entry name" value="PPE superfamily"/>
    <property type="match status" value="1"/>
</dbReference>
<reference evidence="4 5" key="1">
    <citation type="submission" date="2015-03" db="EMBL/GenBank/DDBJ databases">
        <authorList>
            <person name="Urmite Genomes"/>
        </authorList>
    </citation>
    <scope>NUCLEOTIDE SEQUENCE [LARGE SCALE GENOMIC DNA]</scope>
    <source>
        <strain evidence="4 5">CSUR P1491</strain>
    </source>
</reference>
<dbReference type="RefSeq" id="WP_090607595.1">
    <property type="nucleotide sequence ID" value="NZ_CTEE01000001.1"/>
</dbReference>
<dbReference type="Proteomes" id="UP000199251">
    <property type="component" value="Unassembled WGS sequence"/>
</dbReference>
<name>A0A0E4CQP7_MYCLN</name>
<dbReference type="PANTHER" id="PTHR46766:SF1">
    <property type="entry name" value="GLUTAMINE-RICH PROTEIN 2"/>
    <property type="match status" value="1"/>
</dbReference>
<evidence type="ECO:0000313" key="4">
    <source>
        <dbReference type="EMBL" id="CQD22035.1"/>
    </source>
</evidence>
<sequence length="367" mass="35901">MDYGALPPEINSGRMYSGPGPGSLVAAAAAWRELAADLYSAAQAYSAVVSGLTTHGWRGPSALSMAAAATTYVTWLSGAAGQTQQAANQAQGAVSAFETAFAAMVPPPTIAANRAQLAALVATNFLGINAAAIMATEAQYAEMWAQDAAAMYGYAAASADAATLTPFTAPPHNTDPAGLGAQSAAVADATGNSTGPSANTIVQQIVDDINSALAPDHVNSGISAFSTIPSIVLSAASLANSGADSTATALTDVSAGLGKVATTLASAGSVQVEGAVSAGVGRAATIGALSAPPAWGSLVSTNGAAPNALPVNLVGQTSLGESPPLGVATAPATLAPGAASRGGAATEGTTLRLLMRPNVLPRQRYIG</sequence>
<feature type="domain" description="PPE" evidence="2">
    <location>
        <begin position="2"/>
        <end position="164"/>
    </location>
</feature>
<accession>A0A0E4CQP7</accession>
<dbReference type="OrthoDB" id="4725635at2"/>
<dbReference type="Pfam" id="PF12484">
    <property type="entry name" value="PPE-SVP"/>
    <property type="match status" value="1"/>
</dbReference>
<dbReference type="InterPro" id="IPR022171">
    <property type="entry name" value="PPE_C"/>
</dbReference>
<evidence type="ECO:0000259" key="2">
    <source>
        <dbReference type="Pfam" id="PF00823"/>
    </source>
</evidence>
<dbReference type="EMBL" id="CTEE01000001">
    <property type="protein sequence ID" value="CQD22035.1"/>
    <property type="molecule type" value="Genomic_DNA"/>
</dbReference>
<dbReference type="AlphaFoldDB" id="A0A0E4CQP7"/>
<dbReference type="InterPro" id="IPR000030">
    <property type="entry name" value="PPE_dom"/>
</dbReference>
<evidence type="ECO:0000259" key="3">
    <source>
        <dbReference type="Pfam" id="PF12484"/>
    </source>
</evidence>
<dbReference type="SUPFAM" id="SSF140459">
    <property type="entry name" value="PE/PPE dimer-like"/>
    <property type="match status" value="1"/>
</dbReference>
<dbReference type="STRING" id="141349.BN1232_05471"/>
<gene>
    <name evidence="4" type="ORF">BN1232_05471</name>
</gene>
<evidence type="ECO:0000313" key="5">
    <source>
        <dbReference type="Proteomes" id="UP000199251"/>
    </source>
</evidence>
<evidence type="ECO:0000256" key="1">
    <source>
        <dbReference type="ARBA" id="ARBA00010652"/>
    </source>
</evidence>
<protein>
    <submittedName>
        <fullName evidence="4">PPE family protein</fullName>
    </submittedName>
</protein>
<dbReference type="InterPro" id="IPR038332">
    <property type="entry name" value="PPE_sf"/>
</dbReference>
<organism evidence="4 5">
    <name type="scientific">Mycobacterium lentiflavum</name>
    <dbReference type="NCBI Taxonomy" id="141349"/>
    <lineage>
        <taxon>Bacteria</taxon>
        <taxon>Bacillati</taxon>
        <taxon>Actinomycetota</taxon>
        <taxon>Actinomycetes</taxon>
        <taxon>Mycobacteriales</taxon>
        <taxon>Mycobacteriaceae</taxon>
        <taxon>Mycobacterium</taxon>
        <taxon>Mycobacterium simiae complex</taxon>
    </lineage>
</organism>
<dbReference type="PANTHER" id="PTHR46766">
    <property type="entry name" value="GLUTAMINE-RICH PROTEIN 2"/>
    <property type="match status" value="1"/>
</dbReference>
<proteinExistence type="inferred from homology"/>
<dbReference type="Pfam" id="PF00823">
    <property type="entry name" value="PPE"/>
    <property type="match status" value="1"/>
</dbReference>
<dbReference type="GO" id="GO:0052572">
    <property type="term" value="P:response to host immune response"/>
    <property type="evidence" value="ECO:0007669"/>
    <property type="project" value="TreeGrafter"/>
</dbReference>
<feature type="domain" description="PPE family C-terminal" evidence="3">
    <location>
        <begin position="277"/>
        <end position="363"/>
    </location>
</feature>